<name>A0ABU2JVW9_9ACTN</name>
<evidence type="ECO:0000259" key="7">
    <source>
        <dbReference type="Pfam" id="PF00441"/>
    </source>
</evidence>
<gene>
    <name evidence="10" type="ORF">RM844_22900</name>
</gene>
<dbReference type="InterPro" id="IPR020845">
    <property type="entry name" value="AMP-binding_CS"/>
</dbReference>
<comment type="cofactor">
    <cofactor evidence="1">
        <name>FAD</name>
        <dbReference type="ChEBI" id="CHEBI:57692"/>
    </cofactor>
</comment>
<evidence type="ECO:0000259" key="8">
    <source>
        <dbReference type="Pfam" id="PF00501"/>
    </source>
</evidence>
<protein>
    <submittedName>
        <fullName evidence="10">AMP-binding protein</fullName>
    </submittedName>
</protein>
<dbReference type="InterPro" id="IPR009100">
    <property type="entry name" value="AcylCoA_DH/oxidase_NM_dom_sf"/>
</dbReference>
<dbReference type="Gene3D" id="3.30.300.30">
    <property type="match status" value="1"/>
</dbReference>
<evidence type="ECO:0000313" key="10">
    <source>
        <dbReference type="EMBL" id="MDT0269140.1"/>
    </source>
</evidence>
<evidence type="ECO:0000256" key="4">
    <source>
        <dbReference type="ARBA" id="ARBA00022598"/>
    </source>
</evidence>
<comment type="similarity">
    <text evidence="2">Belongs to the ATP-dependent AMP-binding enzyme family.</text>
</comment>
<organism evidence="10 11">
    <name type="scientific">Streptomyces chisholmiae</name>
    <dbReference type="NCBI Taxonomy" id="3075540"/>
    <lineage>
        <taxon>Bacteria</taxon>
        <taxon>Bacillati</taxon>
        <taxon>Actinomycetota</taxon>
        <taxon>Actinomycetes</taxon>
        <taxon>Kitasatosporales</taxon>
        <taxon>Streptomycetaceae</taxon>
        <taxon>Streptomyces</taxon>
    </lineage>
</organism>
<accession>A0ABU2JVW9</accession>
<dbReference type="PANTHER" id="PTHR22754">
    <property type="entry name" value="DISCO-INTERACTING PROTEIN 2 DIP2 -RELATED"/>
    <property type="match status" value="1"/>
</dbReference>
<keyword evidence="11" id="KW-1185">Reference proteome</keyword>
<reference evidence="11" key="1">
    <citation type="submission" date="2023-07" db="EMBL/GenBank/DDBJ databases">
        <title>30 novel species of actinomycetes from the DSMZ collection.</title>
        <authorList>
            <person name="Nouioui I."/>
        </authorList>
    </citation>
    <scope>NUCLEOTIDE SEQUENCE [LARGE SCALE GENOMIC DNA]</scope>
    <source>
        <strain evidence="11">DSM 44915</strain>
    </source>
</reference>
<dbReference type="PANTHER" id="PTHR22754:SF32">
    <property type="entry name" value="DISCO-INTERACTING PROTEIN 2"/>
    <property type="match status" value="1"/>
</dbReference>
<keyword evidence="4" id="KW-0436">Ligase</keyword>
<dbReference type="Gene3D" id="1.20.140.10">
    <property type="entry name" value="Butyryl-CoA Dehydrogenase, subunit A, domain 3"/>
    <property type="match status" value="1"/>
</dbReference>
<keyword evidence="6" id="KW-0274">FAD</keyword>
<proteinExistence type="inferred from homology"/>
<dbReference type="InterPro" id="IPR009075">
    <property type="entry name" value="AcylCo_DH/oxidase_C"/>
</dbReference>
<dbReference type="InterPro" id="IPR000873">
    <property type="entry name" value="AMP-dep_synth/lig_dom"/>
</dbReference>
<dbReference type="InterPro" id="IPR045851">
    <property type="entry name" value="AMP-bd_C_sf"/>
</dbReference>
<dbReference type="CDD" id="cd05931">
    <property type="entry name" value="FAAL"/>
    <property type="match status" value="1"/>
</dbReference>
<keyword evidence="5" id="KW-0285">Flavoprotein</keyword>
<dbReference type="Proteomes" id="UP001183410">
    <property type="component" value="Unassembled WGS sequence"/>
</dbReference>
<dbReference type="Gene3D" id="2.40.110.10">
    <property type="entry name" value="Butyryl-CoA Dehydrogenase, subunit A, domain 2"/>
    <property type="match status" value="1"/>
</dbReference>
<dbReference type="InterPro" id="IPR036250">
    <property type="entry name" value="AcylCo_DH-like_C"/>
</dbReference>
<sequence>MSGTAPVDETSVHRLTRAAHLSEPLRHHAAADPDRVAVRFVADPDQPGVTLSYAELDRAAHRLADRLGRDYPPGSRLLLAFPTGLDCVTALVACLYAGLVPVPVPLPGNSRLERRRLLAIAGDAGAPAVLTDAEHHAALVDCLAEQLAAGLDVLPVRADPTPGGPRTEPPPADREHLALLQYTSGSTGDPKGVRVSHGNLLHNVVSLSRHFGMDRNTTFGGWIPLYHDMGLMGILLPSLLLGGRCVLMSPTAFLKRPQNWLRLIDTHDIRWSAAPNFAYEYCCRRITPAQVAQLDLSRWRYAANGSEPVQAATLRQFAAHFAPAGFRPDALVSCYGMAEATVFVSGANPPRPPVLADAAGLERGELLPATGDAPHRALVGCGHPDDYQVRVVDPATRLPLPDGRIGEIWLHGPSVSTGYWNNPDATEATFGGRLPDTAERFLRTGDLGVRHDGQLHITGRIKEMLIIHGRNLYPHDIEHELRAAHPELAGLVGAAFAVPATAPDGTAGEALVVTHEVGGRPDAERAAALTAAMRQTVLREFGTPPAAVLLVRRGTVPRTTSGKVRRTAVRELFAAGALTPLHADDTPALRYPPPVFPDPSAAARLGRHLAAHRKRGAALDPETVLADDTAERFPTAACELLDAYGLPESYVPTAHGGRLAAYPDLLDRLRTVAAHDLTLAVAHGKTFLGAVTTWVAGTPEQAGRLGARIAEGAVVSWALTERAHGADLLAGEVTAVLDGDHWCLTGEKQLINNATRGDLVCVLARTDPAGGPRGFSLFLVDKHATPPDSYRHLPKIPTHGIRGADISGIAFDRTPVPDAQRIGAPGTGLETVLVALQLTRTVCAALSLGAADQALALTTDFVRERRLYGRTLAELPRIRGIVGESAAALLLADVVTGTAARAIHTLPTELSVVAPVTKAFVPTLTAHTLAELGDVLGVRAYLSESHAHGRFARLERDHRIVGIFDGSTAVNRHYLISRFPSLARAAARRPAAPPDLAATFDPARPLPAARPDRLKAASTSGCSVLDGLPATAGEVLARVAAGTAPAALRPLVAALTTAHRRLAADLAAHRPAAGPAPAAAFDLAARYEYLFAAAASLHLWVARAPRQPADDPLWAEARWLRACLTRALAGLDAPAADPDAYRELADHLLSRQTTPRLSLFGATHPEGIDTP</sequence>
<dbReference type="SUPFAM" id="SSF47203">
    <property type="entry name" value="Acyl-CoA dehydrogenase C-terminal domain-like"/>
    <property type="match status" value="1"/>
</dbReference>
<dbReference type="SUPFAM" id="SSF56801">
    <property type="entry name" value="Acetyl-CoA synthetase-like"/>
    <property type="match status" value="1"/>
</dbReference>
<dbReference type="Pfam" id="PF00501">
    <property type="entry name" value="AMP-binding"/>
    <property type="match status" value="1"/>
</dbReference>
<dbReference type="PROSITE" id="PS00455">
    <property type="entry name" value="AMP_BINDING"/>
    <property type="match status" value="1"/>
</dbReference>
<feature type="domain" description="Acyl-CoA oxidase/dehydrogenase middle" evidence="9">
    <location>
        <begin position="717"/>
        <end position="813"/>
    </location>
</feature>
<evidence type="ECO:0000256" key="6">
    <source>
        <dbReference type="ARBA" id="ARBA00022827"/>
    </source>
</evidence>
<dbReference type="EMBL" id="JAVREO010000015">
    <property type="protein sequence ID" value="MDT0269140.1"/>
    <property type="molecule type" value="Genomic_DNA"/>
</dbReference>
<dbReference type="Pfam" id="PF02770">
    <property type="entry name" value="Acyl-CoA_dh_M"/>
    <property type="match status" value="1"/>
</dbReference>
<evidence type="ECO:0000313" key="11">
    <source>
        <dbReference type="Proteomes" id="UP001183410"/>
    </source>
</evidence>
<dbReference type="Gene3D" id="1.10.540.10">
    <property type="entry name" value="Acyl-CoA dehydrogenase/oxidase, N-terminal domain"/>
    <property type="match status" value="1"/>
</dbReference>
<dbReference type="InterPro" id="IPR040097">
    <property type="entry name" value="FAAL/FAAC"/>
</dbReference>
<evidence type="ECO:0000256" key="5">
    <source>
        <dbReference type="ARBA" id="ARBA00022630"/>
    </source>
</evidence>
<dbReference type="InterPro" id="IPR046373">
    <property type="entry name" value="Acyl-CoA_Oxase/DH_mid-dom_sf"/>
</dbReference>
<dbReference type="InterPro" id="IPR037069">
    <property type="entry name" value="AcylCoA_DH/ox_N_sf"/>
</dbReference>
<evidence type="ECO:0000259" key="9">
    <source>
        <dbReference type="Pfam" id="PF02770"/>
    </source>
</evidence>
<dbReference type="Gene3D" id="3.40.50.12780">
    <property type="entry name" value="N-terminal domain of ligase-like"/>
    <property type="match status" value="1"/>
</dbReference>
<dbReference type="SUPFAM" id="SSF56645">
    <property type="entry name" value="Acyl-CoA dehydrogenase NM domain-like"/>
    <property type="match status" value="1"/>
</dbReference>
<dbReference type="CDD" id="cd00567">
    <property type="entry name" value="ACAD"/>
    <property type="match status" value="1"/>
</dbReference>
<evidence type="ECO:0000256" key="3">
    <source>
        <dbReference type="ARBA" id="ARBA00009347"/>
    </source>
</evidence>
<comment type="caution">
    <text evidence="10">The sequence shown here is derived from an EMBL/GenBank/DDBJ whole genome shotgun (WGS) entry which is preliminary data.</text>
</comment>
<feature type="domain" description="AMP-dependent synthetase/ligase" evidence="8">
    <location>
        <begin position="26"/>
        <end position="420"/>
    </location>
</feature>
<evidence type="ECO:0000256" key="1">
    <source>
        <dbReference type="ARBA" id="ARBA00001974"/>
    </source>
</evidence>
<dbReference type="InterPro" id="IPR042099">
    <property type="entry name" value="ANL_N_sf"/>
</dbReference>
<dbReference type="InterPro" id="IPR006091">
    <property type="entry name" value="Acyl-CoA_Oxase/DH_mid-dom"/>
</dbReference>
<evidence type="ECO:0000256" key="2">
    <source>
        <dbReference type="ARBA" id="ARBA00006432"/>
    </source>
</evidence>
<feature type="domain" description="Acyl-CoA dehydrogenase/oxidase C-terminal" evidence="7">
    <location>
        <begin position="826"/>
        <end position="974"/>
    </location>
</feature>
<comment type="similarity">
    <text evidence="3">Belongs to the acyl-CoA dehydrogenase family.</text>
</comment>
<dbReference type="Pfam" id="PF00441">
    <property type="entry name" value="Acyl-CoA_dh_1"/>
    <property type="match status" value="1"/>
</dbReference>
<dbReference type="RefSeq" id="WP_311669230.1">
    <property type="nucleotide sequence ID" value="NZ_JAVREO010000015.1"/>
</dbReference>